<protein>
    <submittedName>
        <fullName evidence="1">Uncharacterized protein</fullName>
    </submittedName>
</protein>
<name>A0A6C0M262_9ZZZZ</name>
<evidence type="ECO:0000313" key="1">
    <source>
        <dbReference type="EMBL" id="QHU36613.1"/>
    </source>
</evidence>
<accession>A0A6C0M262</accession>
<sequence>MEIPPDHELVIVCHCRPCRRPKGYVPKYENEGDDLLDIVEDTADQDAIRTISDDAHFVDVSCPDASLERNKWSDVPDGTIQIVWGKACPVYPAFSAGLYWDLQDKTYKQLDPSLSIETVKDILDNSYPKLKPGGMVVFPLFQHMVREAYDKYNPGPQWRMVVSEHFPFLVKKSNTFPKASGGVIVFTKVPAGGRRRGRKTRRKTLRKRK</sequence>
<dbReference type="AlphaFoldDB" id="A0A6C0M262"/>
<proteinExistence type="predicted"/>
<dbReference type="EMBL" id="MN740641">
    <property type="protein sequence ID" value="QHU36613.1"/>
    <property type="molecule type" value="Genomic_DNA"/>
</dbReference>
<reference evidence="1" key="1">
    <citation type="journal article" date="2020" name="Nature">
        <title>Giant virus diversity and host interactions through global metagenomics.</title>
        <authorList>
            <person name="Schulz F."/>
            <person name="Roux S."/>
            <person name="Paez-Espino D."/>
            <person name="Jungbluth S."/>
            <person name="Walsh D.A."/>
            <person name="Denef V.J."/>
            <person name="McMahon K.D."/>
            <person name="Konstantinidis K.T."/>
            <person name="Eloe-Fadrosh E.A."/>
            <person name="Kyrpides N.C."/>
            <person name="Woyke T."/>
        </authorList>
    </citation>
    <scope>NUCLEOTIDE SEQUENCE</scope>
    <source>
        <strain evidence="1">GVMAG-S-1035231-58</strain>
    </source>
</reference>
<organism evidence="1">
    <name type="scientific">viral metagenome</name>
    <dbReference type="NCBI Taxonomy" id="1070528"/>
    <lineage>
        <taxon>unclassified sequences</taxon>
        <taxon>metagenomes</taxon>
        <taxon>organismal metagenomes</taxon>
    </lineage>
</organism>